<proteinExistence type="predicted"/>
<protein>
    <submittedName>
        <fullName evidence="3">Nucleic-acid-binding protein from transposon X-element</fullName>
    </submittedName>
</protein>
<dbReference type="Proteomes" id="UP000050794">
    <property type="component" value="Unassembled WGS sequence"/>
</dbReference>
<keyword evidence="2" id="KW-1185">Reference proteome</keyword>
<reference evidence="3" key="1">
    <citation type="submission" date="2016-06" db="UniProtKB">
        <authorList>
            <consortium name="WormBaseParasite"/>
        </authorList>
    </citation>
    <scope>IDENTIFICATION</scope>
</reference>
<reference evidence="1 2" key="2">
    <citation type="submission" date="2018-11" db="EMBL/GenBank/DDBJ databases">
        <authorList>
            <consortium name="Pathogen Informatics"/>
        </authorList>
    </citation>
    <scope>NUCLEOTIDE SEQUENCE [LARGE SCALE GENOMIC DNA]</scope>
</reference>
<evidence type="ECO:0000313" key="2">
    <source>
        <dbReference type="Proteomes" id="UP000050794"/>
    </source>
</evidence>
<dbReference type="AlphaFoldDB" id="A0A183U7I9"/>
<dbReference type="EMBL" id="UYWY01007625">
    <property type="protein sequence ID" value="VDM30176.1"/>
    <property type="molecule type" value="Genomic_DNA"/>
</dbReference>
<evidence type="ECO:0000313" key="3">
    <source>
        <dbReference type="WBParaSite" id="TCNE_0000445901-mRNA-1"/>
    </source>
</evidence>
<gene>
    <name evidence="1" type="ORF">TCNE_LOCUS4459</name>
</gene>
<evidence type="ECO:0000313" key="1">
    <source>
        <dbReference type="EMBL" id="VDM30176.1"/>
    </source>
</evidence>
<accession>A0A183U7I9</accession>
<sequence length="107" mass="12036">MEDNPKTTLKGLSLEIQRFLNIKQCSKLLGSAPSLLQPEVNAVATKKNRSHWAKQCNFTNKTCNDCKFVGHKKGCCKNFAENKRNLKNSRTTNRFDITAFTGTDVAQ</sequence>
<organism evidence="2 3">
    <name type="scientific">Toxocara canis</name>
    <name type="common">Canine roundworm</name>
    <dbReference type="NCBI Taxonomy" id="6265"/>
    <lineage>
        <taxon>Eukaryota</taxon>
        <taxon>Metazoa</taxon>
        <taxon>Ecdysozoa</taxon>
        <taxon>Nematoda</taxon>
        <taxon>Chromadorea</taxon>
        <taxon>Rhabditida</taxon>
        <taxon>Spirurina</taxon>
        <taxon>Ascaridomorpha</taxon>
        <taxon>Ascaridoidea</taxon>
        <taxon>Toxocaridae</taxon>
        <taxon>Toxocara</taxon>
    </lineage>
</organism>
<name>A0A183U7I9_TOXCA</name>
<dbReference type="WBParaSite" id="TCNE_0000445901-mRNA-1">
    <property type="protein sequence ID" value="TCNE_0000445901-mRNA-1"/>
    <property type="gene ID" value="TCNE_0000445901"/>
</dbReference>